<accession>A0A9D1NCJ0</accession>
<feature type="domain" description="Phosphatidic acid phosphatase type 2/haloperoxidase" evidence="2">
    <location>
        <begin position="148"/>
        <end position="303"/>
    </location>
</feature>
<feature type="transmembrane region" description="Helical" evidence="1">
    <location>
        <begin position="81"/>
        <end position="103"/>
    </location>
</feature>
<feature type="transmembrane region" description="Helical" evidence="1">
    <location>
        <begin position="260"/>
        <end position="282"/>
    </location>
</feature>
<evidence type="ECO:0000313" key="3">
    <source>
        <dbReference type="EMBL" id="HIV00614.1"/>
    </source>
</evidence>
<dbReference type="PANTHER" id="PTHR14969:SF13">
    <property type="entry name" value="AT30094P"/>
    <property type="match status" value="1"/>
</dbReference>
<feature type="transmembrane region" description="Helical" evidence="1">
    <location>
        <begin position="12"/>
        <end position="29"/>
    </location>
</feature>
<dbReference type="Pfam" id="PF01569">
    <property type="entry name" value="PAP2"/>
    <property type="match status" value="1"/>
</dbReference>
<dbReference type="SUPFAM" id="SSF48317">
    <property type="entry name" value="Acid phosphatase/Vanadium-dependent haloperoxidase"/>
    <property type="match status" value="1"/>
</dbReference>
<proteinExistence type="predicted"/>
<keyword evidence="1" id="KW-1133">Transmembrane helix</keyword>
<feature type="transmembrane region" description="Helical" evidence="1">
    <location>
        <begin position="230"/>
        <end position="248"/>
    </location>
</feature>
<evidence type="ECO:0000313" key="4">
    <source>
        <dbReference type="Proteomes" id="UP000886891"/>
    </source>
</evidence>
<evidence type="ECO:0000256" key="1">
    <source>
        <dbReference type="SAM" id="Phobius"/>
    </source>
</evidence>
<name>A0A9D1NCJ0_9FIRM</name>
<dbReference type="PANTHER" id="PTHR14969">
    <property type="entry name" value="SPHINGOSINE-1-PHOSPHATE PHOSPHOHYDROLASE"/>
    <property type="match status" value="1"/>
</dbReference>
<keyword evidence="1" id="KW-0812">Transmembrane</keyword>
<dbReference type="AlphaFoldDB" id="A0A9D1NCJ0"/>
<dbReference type="Proteomes" id="UP000886891">
    <property type="component" value="Unassembled WGS sequence"/>
</dbReference>
<reference evidence="3" key="1">
    <citation type="submission" date="2020-10" db="EMBL/GenBank/DDBJ databases">
        <authorList>
            <person name="Gilroy R."/>
        </authorList>
    </citation>
    <scope>NUCLEOTIDE SEQUENCE</scope>
    <source>
        <strain evidence="3">23406</strain>
    </source>
</reference>
<dbReference type="EMBL" id="DVOH01000044">
    <property type="protein sequence ID" value="HIV00614.1"/>
    <property type="molecule type" value="Genomic_DNA"/>
</dbReference>
<feature type="transmembrane region" description="Helical" evidence="1">
    <location>
        <begin position="144"/>
        <end position="169"/>
    </location>
</feature>
<dbReference type="InterPro" id="IPR000326">
    <property type="entry name" value="PAP2/HPO"/>
</dbReference>
<dbReference type="CDD" id="cd01610">
    <property type="entry name" value="PAP2_like"/>
    <property type="match status" value="1"/>
</dbReference>
<dbReference type="InterPro" id="IPR036938">
    <property type="entry name" value="PAP2/HPO_sf"/>
</dbReference>
<gene>
    <name evidence="3" type="ORF">IAB14_05850</name>
</gene>
<comment type="caution">
    <text evidence="3">The sequence shown here is derived from an EMBL/GenBank/DDBJ whole genome shotgun (WGS) entry which is preliminary data.</text>
</comment>
<dbReference type="Gene3D" id="1.20.144.10">
    <property type="entry name" value="Phosphatidic acid phosphatase type 2/haloperoxidase"/>
    <property type="match status" value="1"/>
</dbReference>
<keyword evidence="1" id="KW-0472">Membrane</keyword>
<organism evidence="3 4">
    <name type="scientific">Candidatus Stercoripulliclostridium merdipullorum</name>
    <dbReference type="NCBI Taxonomy" id="2840952"/>
    <lineage>
        <taxon>Bacteria</taxon>
        <taxon>Bacillati</taxon>
        <taxon>Bacillota</taxon>
        <taxon>Clostridia</taxon>
        <taxon>Eubacteriales</taxon>
        <taxon>Candidatus Stercoripulliclostridium</taxon>
    </lineage>
</organism>
<dbReference type="SMART" id="SM00014">
    <property type="entry name" value="acidPPc"/>
    <property type="match status" value="1"/>
</dbReference>
<reference evidence="3" key="2">
    <citation type="journal article" date="2021" name="PeerJ">
        <title>Extensive microbial diversity within the chicken gut microbiome revealed by metagenomics and culture.</title>
        <authorList>
            <person name="Gilroy R."/>
            <person name="Ravi A."/>
            <person name="Getino M."/>
            <person name="Pursley I."/>
            <person name="Horton D.L."/>
            <person name="Alikhan N.F."/>
            <person name="Baker D."/>
            <person name="Gharbi K."/>
            <person name="Hall N."/>
            <person name="Watson M."/>
            <person name="Adriaenssens E.M."/>
            <person name="Foster-Nyarko E."/>
            <person name="Jarju S."/>
            <person name="Secka A."/>
            <person name="Antonio M."/>
            <person name="Oren A."/>
            <person name="Chaudhuri R.R."/>
            <person name="La Ragione R."/>
            <person name="Hildebrand F."/>
            <person name="Pallen M.J."/>
        </authorList>
    </citation>
    <scope>NUCLEOTIDE SEQUENCE</scope>
    <source>
        <strain evidence="3">23406</strain>
    </source>
</reference>
<sequence>MNKITKRGWIELGASLGIFIVLAVIAAFYDLKINQALYNPDSLFGQYFANLGELPSYLAAPLCGTIFFYQGFGRTKAQRILYCVACAGIVFVGYFFAIGHWFWDNFVNESLQYKLVYILVFTLFMTALTLFAGYKIDKKVMRKLLWFALFAAVVIALSNIIVQIMKIIWARQRFRTMVDIEKNAALIAEFGGDFRGFTPWYIPNAIIKNPIRTDAYVEAHKLVDSDTFKSFPSGHTVAAAASFAAIILPDMYPKFKKATWAFWVVPAVYTTLVAISRIVMGAHYLSDVLFGGFIGFGVAALIRWIFLSKIKYFQQQPTEEPKIIVLSE</sequence>
<evidence type="ECO:0000259" key="2">
    <source>
        <dbReference type="SMART" id="SM00014"/>
    </source>
</evidence>
<feature type="transmembrane region" description="Helical" evidence="1">
    <location>
        <begin position="288"/>
        <end position="306"/>
    </location>
</feature>
<feature type="transmembrane region" description="Helical" evidence="1">
    <location>
        <begin position="115"/>
        <end position="132"/>
    </location>
</feature>
<feature type="transmembrane region" description="Helical" evidence="1">
    <location>
        <begin position="49"/>
        <end position="69"/>
    </location>
</feature>
<protein>
    <submittedName>
        <fullName evidence="3">Phosphatase PAP2 family protein</fullName>
    </submittedName>
</protein>